<dbReference type="RefSeq" id="WP_193440599.1">
    <property type="nucleotide sequence ID" value="NZ_CP063145.1"/>
</dbReference>
<feature type="coiled-coil region" evidence="1">
    <location>
        <begin position="172"/>
        <end position="199"/>
    </location>
</feature>
<dbReference type="AlphaFoldDB" id="A0A7M1T4E3"/>
<keyword evidence="1" id="KW-0175">Coiled coil</keyword>
<gene>
    <name evidence="3" type="ORF">IMZ16_04050</name>
</gene>
<feature type="chain" id="PRO_5032543110" evidence="2">
    <location>
        <begin position="21"/>
        <end position="272"/>
    </location>
</feature>
<dbReference type="KEGG" id="civ:IMZ16_04050"/>
<organism evidence="3 4">
    <name type="scientific">Cruoricaptor ignavus</name>
    <dbReference type="NCBI Taxonomy" id="1118202"/>
    <lineage>
        <taxon>Bacteria</taxon>
        <taxon>Pseudomonadati</taxon>
        <taxon>Bacteroidota</taxon>
        <taxon>Flavobacteriia</taxon>
        <taxon>Flavobacteriales</taxon>
        <taxon>Weeksellaceae</taxon>
        <taxon>Cruoricaptor</taxon>
    </lineage>
</organism>
<protein>
    <submittedName>
        <fullName evidence="3">Uncharacterized protein</fullName>
    </submittedName>
</protein>
<dbReference type="Proteomes" id="UP000593605">
    <property type="component" value="Chromosome"/>
</dbReference>
<evidence type="ECO:0000313" key="4">
    <source>
        <dbReference type="Proteomes" id="UP000593605"/>
    </source>
</evidence>
<reference evidence="3 4" key="1">
    <citation type="submission" date="2020-10" db="EMBL/GenBank/DDBJ databases">
        <title>Complete genome of Cruoricapor ignavus strain M1214 isolated from the blood culture of a febrile patient.</title>
        <authorList>
            <person name="Guglielmino C.J.D."/>
        </authorList>
    </citation>
    <scope>NUCLEOTIDE SEQUENCE [LARGE SCALE GENOMIC DNA]</scope>
    <source>
        <strain evidence="3 4">M1214</strain>
    </source>
</reference>
<evidence type="ECO:0000256" key="1">
    <source>
        <dbReference type="SAM" id="Coils"/>
    </source>
</evidence>
<name>A0A7M1T4E3_9FLAO</name>
<accession>A0A7M1T4E3</accession>
<feature type="signal peptide" evidence="2">
    <location>
        <begin position="1"/>
        <end position="20"/>
    </location>
</feature>
<dbReference type="EMBL" id="CP063145">
    <property type="protein sequence ID" value="QOR74615.1"/>
    <property type="molecule type" value="Genomic_DNA"/>
</dbReference>
<proteinExistence type="predicted"/>
<evidence type="ECO:0000313" key="3">
    <source>
        <dbReference type="EMBL" id="QOR74615.1"/>
    </source>
</evidence>
<sequence>MEFLNKRCLAVLLISQLTIAQTVTIINDPSIVAQEKRNVFQKWGDWKPTAKRFLGINTNVAYASVWGWMAPSQNRDYKNGKDIRPLKPTGLQNQRYLLLLEEEADAKKIEVESDSIAKRKLADFMHMTPITVDADPLWLLYYKRMLTPLKNFPDEPVNYMEWGFKNQESFELAQSLGDLKSLKEQLDMAKDKYQIARSADMPRGKRFLLYHEALMEWRDFLSNLRRYREKGITLLEINKLWAKMKKSEKNIPQMEGDVAIVKQVMAQYKDKF</sequence>
<keyword evidence="2" id="KW-0732">Signal</keyword>
<evidence type="ECO:0000256" key="2">
    <source>
        <dbReference type="SAM" id="SignalP"/>
    </source>
</evidence>